<feature type="non-terminal residue" evidence="1">
    <location>
        <position position="110"/>
    </location>
</feature>
<dbReference type="AlphaFoldDB" id="A0A2M8P7P5"/>
<dbReference type="Gene3D" id="2.60.120.380">
    <property type="match status" value="1"/>
</dbReference>
<protein>
    <submittedName>
        <fullName evidence="1">Uncharacterized protein</fullName>
    </submittedName>
</protein>
<proteinExistence type="predicted"/>
<gene>
    <name evidence="1" type="ORF">CUN49_18275</name>
</gene>
<evidence type="ECO:0000313" key="2">
    <source>
        <dbReference type="Proteomes" id="UP000229681"/>
    </source>
</evidence>
<reference evidence="1 2" key="1">
    <citation type="submission" date="2017-11" db="EMBL/GenBank/DDBJ databases">
        <title>Evolution of Phototrophy in the Chloroflexi Phylum Driven by Horizontal Gene Transfer.</title>
        <authorList>
            <person name="Ward L.M."/>
            <person name="Hemp J."/>
            <person name="Shih P.M."/>
            <person name="Mcglynn S.E."/>
            <person name="Fischer W."/>
        </authorList>
    </citation>
    <scope>NUCLEOTIDE SEQUENCE [LARGE SCALE GENOMIC DNA]</scope>
    <source>
        <strain evidence="1">JP3_13</strain>
    </source>
</reference>
<sequence length="110" mass="11793">RAERGSGAYSFWVNSGEILRDLLRGTITPDQPTQGALLRRADRDLWQIALPRGAPIEIALQPDNPALSLTLEIVAPDSTLLTAVPGGDVPLLYVPSDGAYTLRVYAPKAA</sequence>
<dbReference type="EMBL" id="PGTM01000869">
    <property type="protein sequence ID" value="PJF33570.1"/>
    <property type="molecule type" value="Genomic_DNA"/>
</dbReference>
<evidence type="ECO:0000313" key="1">
    <source>
        <dbReference type="EMBL" id="PJF33570.1"/>
    </source>
</evidence>
<comment type="caution">
    <text evidence="1">The sequence shown here is derived from an EMBL/GenBank/DDBJ whole genome shotgun (WGS) entry which is preliminary data.</text>
</comment>
<name>A0A2M8P7P5_9CHLR</name>
<feature type="non-terminal residue" evidence="1">
    <location>
        <position position="1"/>
    </location>
</feature>
<accession>A0A2M8P7P5</accession>
<dbReference type="Proteomes" id="UP000229681">
    <property type="component" value="Unassembled WGS sequence"/>
</dbReference>
<organism evidence="1 2">
    <name type="scientific">Candidatus Thermofonsia Clade 1 bacterium</name>
    <dbReference type="NCBI Taxonomy" id="2364210"/>
    <lineage>
        <taxon>Bacteria</taxon>
        <taxon>Bacillati</taxon>
        <taxon>Chloroflexota</taxon>
        <taxon>Candidatus Thermofontia</taxon>
        <taxon>Candidatus Thermofonsia Clade 1</taxon>
    </lineage>
</organism>